<feature type="transmembrane region" description="Helical" evidence="8">
    <location>
        <begin position="97"/>
        <end position="125"/>
    </location>
</feature>
<keyword evidence="2" id="KW-0902">Two-component regulatory system</keyword>
<evidence type="ECO:0000259" key="10">
    <source>
        <dbReference type="PROSITE" id="PS50110"/>
    </source>
</evidence>
<dbReference type="Gene3D" id="3.40.50.2300">
    <property type="match status" value="1"/>
</dbReference>
<sequence length="554" mass="63029">MSPSKSHTLSVALNFVLIVLISMEHMSPKKTNGLPSFAHDLQILVVDHDTLSLMSTAATLKKYSFKALPYFAKRLFTQFELMTFGSQMSKFSFKKELSLFFTTWLITLSLVAPLVTTTALASVALSMIREQKDHYDLVMANIIMSSEVNINVAKKALAEGACFFLQKPISLDDLKNVWQHVYRKVRNPRKDTHKPNCAKKIDEAGNALRPPTGGIRIHEAYRCTRFAQDTRSLRCKSGKVRRGEGNRQRELQCSRAEQQIATENHTKGAFGIKRPVDDKEEQEKAKKVKLNASKLFLEVKTRKRKEWKIRIAMAAPKIEGAAPFGLRNFISNARPKSILKWMNVPNITLPQVASHLQKYRKQVQEIQEAGTTSLPSLSRPYSWNSRNEFPPARKTSLICRPYEQGTSTFGVQGNPAQLTTPNSFTRVSDYRSQNPYSEHTVMSRNTNHQSESLFDFYLRTHGKFQNLDQIIETNSFTLGAGMNEIEKRNHPLGLEESRFKHRLLRSMPKIRTIAEVTGTTEVGMNQAELYTPAPTTSINSHNQNHFFRRNHGNN</sequence>
<protein>
    <recommendedName>
        <fullName evidence="10">Response regulatory domain-containing protein</fullName>
    </recommendedName>
</protein>
<evidence type="ECO:0000256" key="2">
    <source>
        <dbReference type="ARBA" id="ARBA00023012"/>
    </source>
</evidence>
<dbReference type="SUPFAM" id="SSF46689">
    <property type="entry name" value="Homeodomain-like"/>
    <property type="match status" value="1"/>
</dbReference>
<keyword evidence="12" id="KW-1185">Reference proteome</keyword>
<evidence type="ECO:0000313" key="11">
    <source>
        <dbReference type="EMBL" id="RXH79263.1"/>
    </source>
</evidence>
<keyword evidence="3" id="KW-0805">Transcription regulation</keyword>
<gene>
    <name evidence="11" type="ORF">DVH24_040410</name>
</gene>
<dbReference type="InterPro" id="IPR045279">
    <property type="entry name" value="ARR-like"/>
</dbReference>
<dbReference type="InterPro" id="IPR006447">
    <property type="entry name" value="Myb_dom_plants"/>
</dbReference>
<feature type="region of interest" description="Disordered" evidence="7">
    <location>
        <begin position="533"/>
        <end position="554"/>
    </location>
</feature>
<proteinExistence type="predicted"/>
<dbReference type="NCBIfam" id="TIGR01557">
    <property type="entry name" value="myb_SHAQKYF"/>
    <property type="match status" value="1"/>
</dbReference>
<dbReference type="InterPro" id="IPR001789">
    <property type="entry name" value="Sig_transdc_resp-reg_receiver"/>
</dbReference>
<dbReference type="InterPro" id="IPR009057">
    <property type="entry name" value="Homeodomain-like_sf"/>
</dbReference>
<keyword evidence="5" id="KW-0539">Nucleus</keyword>
<keyword evidence="8" id="KW-0812">Transmembrane</keyword>
<dbReference type="PANTHER" id="PTHR43874:SF87">
    <property type="entry name" value="HTH MYB-TYPE DOMAIN-CONTAINING PROTEIN"/>
    <property type="match status" value="1"/>
</dbReference>
<dbReference type="Proteomes" id="UP000290289">
    <property type="component" value="Chromosome 13"/>
</dbReference>
<evidence type="ECO:0000256" key="4">
    <source>
        <dbReference type="ARBA" id="ARBA00023163"/>
    </source>
</evidence>
<comment type="subcellular location">
    <subcellularLocation>
        <location evidence="1">Nucleus</location>
    </subcellularLocation>
</comment>
<reference evidence="11 12" key="1">
    <citation type="submission" date="2018-10" db="EMBL/GenBank/DDBJ databases">
        <title>A high-quality apple genome assembly.</title>
        <authorList>
            <person name="Hu J."/>
        </authorList>
    </citation>
    <scope>NUCLEOTIDE SEQUENCE [LARGE SCALE GENOMIC DNA]</scope>
    <source>
        <strain evidence="12">cv. HFTH1</strain>
        <tissue evidence="11">Young leaf</tissue>
    </source>
</reference>
<dbReference type="InterPro" id="IPR011006">
    <property type="entry name" value="CheY-like_superfamily"/>
</dbReference>
<evidence type="ECO:0000256" key="5">
    <source>
        <dbReference type="ARBA" id="ARBA00023242"/>
    </source>
</evidence>
<dbReference type="GO" id="GO:0000160">
    <property type="term" value="P:phosphorelay signal transduction system"/>
    <property type="evidence" value="ECO:0007669"/>
    <property type="project" value="UniProtKB-KW"/>
</dbReference>
<evidence type="ECO:0000256" key="3">
    <source>
        <dbReference type="ARBA" id="ARBA00023015"/>
    </source>
</evidence>
<feature type="signal peptide" evidence="9">
    <location>
        <begin position="1"/>
        <end position="33"/>
    </location>
</feature>
<name>A0A498IDL2_MALDO</name>
<comment type="caution">
    <text evidence="11">The sequence shown here is derived from an EMBL/GenBank/DDBJ whole genome shotgun (WGS) entry which is preliminary data.</text>
</comment>
<dbReference type="EMBL" id="RDQH01000339">
    <property type="protein sequence ID" value="RXH79263.1"/>
    <property type="molecule type" value="Genomic_DNA"/>
</dbReference>
<dbReference type="SUPFAM" id="SSF52172">
    <property type="entry name" value="CheY-like"/>
    <property type="match status" value="1"/>
</dbReference>
<keyword evidence="8" id="KW-1133">Transmembrane helix</keyword>
<dbReference type="PANTHER" id="PTHR43874">
    <property type="entry name" value="TWO-COMPONENT RESPONSE REGULATOR"/>
    <property type="match status" value="1"/>
</dbReference>
<dbReference type="AlphaFoldDB" id="A0A498IDL2"/>
<evidence type="ECO:0000256" key="8">
    <source>
        <dbReference type="SAM" id="Phobius"/>
    </source>
</evidence>
<evidence type="ECO:0000256" key="1">
    <source>
        <dbReference type="ARBA" id="ARBA00004123"/>
    </source>
</evidence>
<keyword evidence="4" id="KW-0804">Transcription</keyword>
<feature type="compositionally biased region" description="Polar residues" evidence="7">
    <location>
        <begin position="533"/>
        <end position="545"/>
    </location>
</feature>
<keyword evidence="8" id="KW-0472">Membrane</keyword>
<comment type="caution">
    <text evidence="6">Lacks conserved residue(s) required for the propagation of feature annotation.</text>
</comment>
<evidence type="ECO:0000256" key="7">
    <source>
        <dbReference type="SAM" id="MobiDB-lite"/>
    </source>
</evidence>
<feature type="chain" id="PRO_5019820639" description="Response regulatory domain-containing protein" evidence="9">
    <location>
        <begin position="34"/>
        <end position="554"/>
    </location>
</feature>
<evidence type="ECO:0000256" key="9">
    <source>
        <dbReference type="SAM" id="SignalP"/>
    </source>
</evidence>
<feature type="domain" description="Response regulatory" evidence="10">
    <location>
        <begin position="42"/>
        <end position="182"/>
    </location>
</feature>
<evidence type="ECO:0000313" key="12">
    <source>
        <dbReference type="Proteomes" id="UP000290289"/>
    </source>
</evidence>
<dbReference type="GO" id="GO:0003677">
    <property type="term" value="F:DNA binding"/>
    <property type="evidence" value="ECO:0007669"/>
    <property type="project" value="InterPro"/>
</dbReference>
<dbReference type="PROSITE" id="PS50110">
    <property type="entry name" value="RESPONSE_REGULATORY"/>
    <property type="match status" value="1"/>
</dbReference>
<accession>A0A498IDL2</accession>
<dbReference type="GO" id="GO:0009736">
    <property type="term" value="P:cytokinin-activated signaling pathway"/>
    <property type="evidence" value="ECO:0007669"/>
    <property type="project" value="InterPro"/>
</dbReference>
<evidence type="ECO:0000256" key="6">
    <source>
        <dbReference type="PROSITE-ProRule" id="PRU00169"/>
    </source>
</evidence>
<dbReference type="Gene3D" id="1.10.10.60">
    <property type="entry name" value="Homeodomain-like"/>
    <property type="match status" value="1"/>
</dbReference>
<dbReference type="GO" id="GO:0005634">
    <property type="term" value="C:nucleus"/>
    <property type="evidence" value="ECO:0007669"/>
    <property type="project" value="UniProtKB-SubCell"/>
</dbReference>
<keyword evidence="9" id="KW-0732">Signal</keyword>
<organism evidence="11 12">
    <name type="scientific">Malus domestica</name>
    <name type="common">Apple</name>
    <name type="synonym">Pyrus malus</name>
    <dbReference type="NCBI Taxonomy" id="3750"/>
    <lineage>
        <taxon>Eukaryota</taxon>
        <taxon>Viridiplantae</taxon>
        <taxon>Streptophyta</taxon>
        <taxon>Embryophyta</taxon>
        <taxon>Tracheophyta</taxon>
        <taxon>Spermatophyta</taxon>
        <taxon>Magnoliopsida</taxon>
        <taxon>eudicotyledons</taxon>
        <taxon>Gunneridae</taxon>
        <taxon>Pentapetalae</taxon>
        <taxon>rosids</taxon>
        <taxon>fabids</taxon>
        <taxon>Rosales</taxon>
        <taxon>Rosaceae</taxon>
        <taxon>Amygdaloideae</taxon>
        <taxon>Maleae</taxon>
        <taxon>Malus</taxon>
    </lineage>
</organism>